<dbReference type="InterPro" id="IPR050086">
    <property type="entry name" value="MetN_ABC_transporter-like"/>
</dbReference>
<evidence type="ECO:0000256" key="2">
    <source>
        <dbReference type="ARBA" id="ARBA00022475"/>
    </source>
</evidence>
<dbReference type="SMART" id="SM00382">
    <property type="entry name" value="AAA"/>
    <property type="match status" value="1"/>
</dbReference>
<dbReference type="KEGG" id="plia:E4191_05990"/>
<organism evidence="8 9">
    <name type="scientific">Paracoccus liaowanqingii</name>
    <dbReference type="NCBI Taxonomy" id="2560053"/>
    <lineage>
        <taxon>Bacteria</taxon>
        <taxon>Pseudomonadati</taxon>
        <taxon>Pseudomonadota</taxon>
        <taxon>Alphaproteobacteria</taxon>
        <taxon>Rhodobacterales</taxon>
        <taxon>Paracoccaceae</taxon>
        <taxon>Paracoccus</taxon>
    </lineage>
</organism>
<dbReference type="InterPro" id="IPR027417">
    <property type="entry name" value="P-loop_NTPase"/>
</dbReference>
<dbReference type="Pfam" id="PF00005">
    <property type="entry name" value="ABC_tran"/>
    <property type="match status" value="1"/>
</dbReference>
<reference evidence="9" key="1">
    <citation type="submission" date="2019-03" db="EMBL/GenBank/DDBJ databases">
        <authorList>
            <person name="Li J."/>
        </authorList>
    </citation>
    <scope>NUCLEOTIDE SEQUENCE [LARGE SCALE GENOMIC DNA]</scope>
    <source>
        <strain evidence="9">2251</strain>
    </source>
</reference>
<dbReference type="InterPro" id="IPR003439">
    <property type="entry name" value="ABC_transporter-like_ATP-bd"/>
</dbReference>
<evidence type="ECO:0000256" key="6">
    <source>
        <dbReference type="ARBA" id="ARBA00023136"/>
    </source>
</evidence>
<keyword evidence="1" id="KW-0813">Transport</keyword>
<feature type="domain" description="ABC transporter" evidence="7">
    <location>
        <begin position="34"/>
        <end position="280"/>
    </location>
</feature>
<sequence length="281" mass="30888">MRGRKAPLTRWGSTMLDHLPELPICADVKTAVVISTRGLCKTYPNGREVLKGIDLTVRQGERVALIGSNGCGKSTLLRCLIGLHDVTKGEVTTLDETFSGVPSSAQRSRLRRQTGFVFQKHCLVRRRTVLSNVVHGMLSEPGNWRGFAQCLAPEAWRRAALGALDKVNLADRANARADALSGGQQQRVAIARALVRRPRLLIADEPAASLDPVSGHDVMALFTRLCADHDITMLFTSHDMAHVRDYADRIVAVKAGRILFDKPAATTTDSDLEETFRVENR</sequence>
<keyword evidence="6" id="KW-0472">Membrane</keyword>
<dbReference type="Gene3D" id="3.40.50.300">
    <property type="entry name" value="P-loop containing nucleotide triphosphate hydrolases"/>
    <property type="match status" value="1"/>
</dbReference>
<dbReference type="InterPro" id="IPR003593">
    <property type="entry name" value="AAA+_ATPase"/>
</dbReference>
<dbReference type="GO" id="GO:0016887">
    <property type="term" value="F:ATP hydrolysis activity"/>
    <property type="evidence" value="ECO:0007669"/>
    <property type="project" value="InterPro"/>
</dbReference>
<keyword evidence="4 8" id="KW-0067">ATP-binding</keyword>
<dbReference type="EMBL" id="CP038439">
    <property type="protein sequence ID" value="QBX34317.1"/>
    <property type="molecule type" value="Genomic_DNA"/>
</dbReference>
<dbReference type="AlphaFoldDB" id="A0A4P7HLZ3"/>
<name>A0A4P7HLZ3_9RHOB</name>
<dbReference type="PROSITE" id="PS00211">
    <property type="entry name" value="ABC_TRANSPORTER_1"/>
    <property type="match status" value="1"/>
</dbReference>
<evidence type="ECO:0000313" key="9">
    <source>
        <dbReference type="Proteomes" id="UP000296374"/>
    </source>
</evidence>
<gene>
    <name evidence="8" type="ORF">E4191_05990</name>
</gene>
<dbReference type="PROSITE" id="PS50893">
    <property type="entry name" value="ABC_TRANSPORTER_2"/>
    <property type="match status" value="1"/>
</dbReference>
<dbReference type="GO" id="GO:0005524">
    <property type="term" value="F:ATP binding"/>
    <property type="evidence" value="ECO:0007669"/>
    <property type="project" value="UniProtKB-KW"/>
</dbReference>
<dbReference type="Proteomes" id="UP000296374">
    <property type="component" value="Chromosome"/>
</dbReference>
<protein>
    <submittedName>
        <fullName evidence="8">ATP-binding cassette domain-containing protein</fullName>
    </submittedName>
</protein>
<keyword evidence="3" id="KW-0547">Nucleotide-binding</keyword>
<evidence type="ECO:0000256" key="5">
    <source>
        <dbReference type="ARBA" id="ARBA00022967"/>
    </source>
</evidence>
<keyword evidence="5" id="KW-1278">Translocase</keyword>
<accession>A0A4P7HLZ3</accession>
<evidence type="ECO:0000256" key="4">
    <source>
        <dbReference type="ARBA" id="ARBA00022840"/>
    </source>
</evidence>
<evidence type="ECO:0000256" key="3">
    <source>
        <dbReference type="ARBA" id="ARBA00022741"/>
    </source>
</evidence>
<dbReference type="PANTHER" id="PTHR43166:SF6">
    <property type="entry name" value="PHOSPHONATES IMPORT ATP-BINDING PROTEIN PHNC"/>
    <property type="match status" value="1"/>
</dbReference>
<dbReference type="InterPro" id="IPR017871">
    <property type="entry name" value="ABC_transporter-like_CS"/>
</dbReference>
<proteinExistence type="predicted"/>
<evidence type="ECO:0000259" key="7">
    <source>
        <dbReference type="PROSITE" id="PS50893"/>
    </source>
</evidence>
<evidence type="ECO:0000313" key="8">
    <source>
        <dbReference type="EMBL" id="QBX34317.1"/>
    </source>
</evidence>
<keyword evidence="2" id="KW-1003">Cell membrane</keyword>
<dbReference type="SUPFAM" id="SSF52540">
    <property type="entry name" value="P-loop containing nucleoside triphosphate hydrolases"/>
    <property type="match status" value="1"/>
</dbReference>
<dbReference type="PANTHER" id="PTHR43166">
    <property type="entry name" value="AMINO ACID IMPORT ATP-BINDING PROTEIN"/>
    <property type="match status" value="1"/>
</dbReference>
<evidence type="ECO:0000256" key="1">
    <source>
        <dbReference type="ARBA" id="ARBA00022448"/>
    </source>
</evidence>